<dbReference type="InterPro" id="IPR005861">
    <property type="entry name" value="HisP_aminotrans"/>
</dbReference>
<evidence type="ECO:0000256" key="5">
    <source>
        <dbReference type="ARBA" id="ARBA00022576"/>
    </source>
</evidence>
<protein>
    <recommendedName>
        <fullName evidence="11">Histidinol-phosphate aminotransferase</fullName>
        <ecNumber evidence="11">2.6.1.9</ecNumber>
    </recommendedName>
    <alternativeName>
        <fullName evidence="11">Imidazole acetol-phosphate transaminase</fullName>
    </alternativeName>
</protein>
<comment type="similarity">
    <text evidence="3 11">Belongs to the class-II pyridoxal-phosphate-dependent aminotransferase family. Histidinol-phosphate aminotransferase subfamily.</text>
</comment>
<keyword evidence="9 11" id="KW-0368">Histidine biosynthesis</keyword>
<keyword evidence="8 11" id="KW-0663">Pyridoxal phosphate</keyword>
<reference evidence="13 14" key="1">
    <citation type="journal article" date="2022" name="Res Sq">
        <title>Evolution of multicellular longitudinally dividing oral cavity symbionts (Neisseriaceae).</title>
        <authorList>
            <person name="Nyongesa S."/>
            <person name="Weber P."/>
            <person name="Bernet E."/>
            <person name="Pullido F."/>
            <person name="Nieckarz M."/>
            <person name="Delaby M."/>
            <person name="Nieves C."/>
            <person name="Viehboeck T."/>
            <person name="Krause N."/>
            <person name="Rivera-Millot A."/>
            <person name="Nakamura A."/>
            <person name="Vischer N."/>
            <person name="VanNieuwenhze M."/>
            <person name="Brun Y."/>
            <person name="Cava F."/>
            <person name="Bulgheresi S."/>
            <person name="Veyrier F."/>
        </authorList>
    </citation>
    <scope>NUCLEOTIDE SEQUENCE [LARGE SCALE GENOMIC DNA]</scope>
    <source>
        <strain evidence="13 14">SN4</strain>
    </source>
</reference>
<gene>
    <name evidence="11 13" type="primary">hisC</name>
    <name evidence="13" type="ORF">LVJ82_02715</name>
</gene>
<dbReference type="SUPFAM" id="SSF53383">
    <property type="entry name" value="PLP-dependent transferases"/>
    <property type="match status" value="1"/>
</dbReference>
<evidence type="ECO:0000259" key="12">
    <source>
        <dbReference type="Pfam" id="PF00155"/>
    </source>
</evidence>
<evidence type="ECO:0000313" key="13">
    <source>
        <dbReference type="EMBL" id="UOO89917.1"/>
    </source>
</evidence>
<comment type="subunit">
    <text evidence="4 11">Homodimer.</text>
</comment>
<dbReference type="InterPro" id="IPR015421">
    <property type="entry name" value="PyrdxlP-dep_Trfase_major"/>
</dbReference>
<dbReference type="PANTHER" id="PTHR42885">
    <property type="entry name" value="HISTIDINOL-PHOSPHATE AMINOTRANSFERASE-RELATED"/>
    <property type="match status" value="1"/>
</dbReference>
<dbReference type="InterPro" id="IPR004839">
    <property type="entry name" value="Aminotransferase_I/II_large"/>
</dbReference>
<evidence type="ECO:0000256" key="6">
    <source>
        <dbReference type="ARBA" id="ARBA00022605"/>
    </source>
</evidence>
<dbReference type="InterPro" id="IPR015422">
    <property type="entry name" value="PyrdxlP-dep_Trfase_small"/>
</dbReference>
<organism evidence="13 14">
    <name type="scientific">Vitreoscilla massiliensis</name>
    <dbReference type="NCBI Taxonomy" id="1689272"/>
    <lineage>
        <taxon>Bacteria</taxon>
        <taxon>Pseudomonadati</taxon>
        <taxon>Pseudomonadota</taxon>
        <taxon>Betaproteobacteria</taxon>
        <taxon>Neisseriales</taxon>
        <taxon>Neisseriaceae</taxon>
        <taxon>Vitreoscilla</taxon>
    </lineage>
</organism>
<comment type="catalytic activity">
    <reaction evidence="10 11">
        <text>L-histidinol phosphate + 2-oxoglutarate = 3-(imidazol-4-yl)-2-oxopropyl phosphate + L-glutamate</text>
        <dbReference type="Rhea" id="RHEA:23744"/>
        <dbReference type="ChEBI" id="CHEBI:16810"/>
        <dbReference type="ChEBI" id="CHEBI:29985"/>
        <dbReference type="ChEBI" id="CHEBI:57766"/>
        <dbReference type="ChEBI" id="CHEBI:57980"/>
        <dbReference type="EC" id="2.6.1.9"/>
    </reaction>
</comment>
<evidence type="ECO:0000256" key="8">
    <source>
        <dbReference type="ARBA" id="ARBA00022898"/>
    </source>
</evidence>
<dbReference type="EMBL" id="CP091511">
    <property type="protein sequence ID" value="UOO89917.1"/>
    <property type="molecule type" value="Genomic_DNA"/>
</dbReference>
<feature type="domain" description="Aminotransferase class I/classII large" evidence="12">
    <location>
        <begin position="25"/>
        <end position="347"/>
    </location>
</feature>
<evidence type="ECO:0000256" key="2">
    <source>
        <dbReference type="ARBA" id="ARBA00005011"/>
    </source>
</evidence>
<evidence type="ECO:0000256" key="11">
    <source>
        <dbReference type="HAMAP-Rule" id="MF_01023"/>
    </source>
</evidence>
<accession>A0ABY4E2A8</accession>
<dbReference type="GO" id="GO:0004400">
    <property type="term" value="F:histidinol-phosphate transaminase activity"/>
    <property type="evidence" value="ECO:0007669"/>
    <property type="project" value="UniProtKB-EC"/>
</dbReference>
<dbReference type="NCBIfam" id="TIGR01141">
    <property type="entry name" value="hisC"/>
    <property type="match status" value="1"/>
</dbReference>
<dbReference type="HAMAP" id="MF_01023">
    <property type="entry name" value="HisC_aminotrans_2"/>
    <property type="match status" value="1"/>
</dbReference>
<keyword evidence="14" id="KW-1185">Reference proteome</keyword>
<evidence type="ECO:0000313" key="14">
    <source>
        <dbReference type="Proteomes" id="UP000832011"/>
    </source>
</evidence>
<dbReference type="InterPro" id="IPR015424">
    <property type="entry name" value="PyrdxlP-dep_Trfase"/>
</dbReference>
<evidence type="ECO:0000256" key="4">
    <source>
        <dbReference type="ARBA" id="ARBA00011738"/>
    </source>
</evidence>
<dbReference type="CDD" id="cd00609">
    <property type="entry name" value="AAT_like"/>
    <property type="match status" value="1"/>
</dbReference>
<dbReference type="Gene3D" id="3.90.1150.10">
    <property type="entry name" value="Aspartate Aminotransferase, domain 1"/>
    <property type="match status" value="1"/>
</dbReference>
<dbReference type="EC" id="2.6.1.9" evidence="11"/>
<comment type="cofactor">
    <cofactor evidence="1 11">
        <name>pyridoxal 5'-phosphate</name>
        <dbReference type="ChEBI" id="CHEBI:597326"/>
    </cofactor>
</comment>
<dbReference type="PANTHER" id="PTHR42885:SF2">
    <property type="entry name" value="HISTIDINOL-PHOSPHATE AMINOTRANSFERASE"/>
    <property type="match status" value="1"/>
</dbReference>
<sequence length="358" mass="39600">MQLNQIIRADILAMTAYKVTEVPADCIKLDAMESPYEYADDLKAELAKELTNTPLRLYPTPYARGLPDAIRALHKIDAGADILLGTGSDELIRLLTMLTGQAGSTMLALEPSFVMYRVNAEFFGMKYVGVPLNDDFTMNVEAVLAAIAEHQPQLIFIAYPNNPTGVPFSVDDVNRIIAAAPGLVVIDEAYGAFSSHTFLSQAGSIENVVVLRTLSKIGFAGIRVGYAVGHPSVMHELRKITPPYNMNQLSLTAAKFALQYHQFIDEHINKQKSERERMRTMLKAWSQIHVFPSEGNFITMRVPDAQALHQALLDANILIKNLHGVHPLLDQCVRITVGKPEQNQQVLGVMQKLYGTKA</sequence>
<comment type="pathway">
    <text evidence="2 11">Amino-acid biosynthesis; L-histidine biosynthesis; L-histidine from 5-phospho-alpha-D-ribose 1-diphosphate: step 7/9.</text>
</comment>
<dbReference type="Proteomes" id="UP000832011">
    <property type="component" value="Chromosome"/>
</dbReference>
<feature type="modified residue" description="N6-(pyridoxal phosphate)lysine" evidence="11">
    <location>
        <position position="216"/>
    </location>
</feature>
<evidence type="ECO:0000256" key="9">
    <source>
        <dbReference type="ARBA" id="ARBA00023102"/>
    </source>
</evidence>
<dbReference type="RefSeq" id="WP_058356289.1">
    <property type="nucleotide sequence ID" value="NZ_CABKVG010000008.1"/>
</dbReference>
<dbReference type="Pfam" id="PF00155">
    <property type="entry name" value="Aminotran_1_2"/>
    <property type="match status" value="1"/>
</dbReference>
<proteinExistence type="inferred from homology"/>
<keyword evidence="5 11" id="KW-0032">Aminotransferase</keyword>
<evidence type="ECO:0000256" key="3">
    <source>
        <dbReference type="ARBA" id="ARBA00007970"/>
    </source>
</evidence>
<name>A0ABY4E2A8_9NEIS</name>
<keyword evidence="6 11" id="KW-0028">Amino-acid biosynthesis</keyword>
<evidence type="ECO:0000256" key="1">
    <source>
        <dbReference type="ARBA" id="ARBA00001933"/>
    </source>
</evidence>
<evidence type="ECO:0000256" key="7">
    <source>
        <dbReference type="ARBA" id="ARBA00022679"/>
    </source>
</evidence>
<evidence type="ECO:0000256" key="10">
    <source>
        <dbReference type="ARBA" id="ARBA00047481"/>
    </source>
</evidence>
<dbReference type="Gene3D" id="3.40.640.10">
    <property type="entry name" value="Type I PLP-dependent aspartate aminotransferase-like (Major domain)"/>
    <property type="match status" value="1"/>
</dbReference>
<keyword evidence="7 11" id="KW-0808">Transferase</keyword>